<dbReference type="Pfam" id="PF16087">
    <property type="entry name" value="DUF4817"/>
    <property type="match status" value="1"/>
</dbReference>
<protein>
    <submittedName>
        <fullName evidence="4">DUF4817 domain-containing protein</fullName>
    </submittedName>
</protein>
<dbReference type="AlphaFoldDB" id="A0A915NDI6"/>
<evidence type="ECO:0000313" key="4">
    <source>
        <dbReference type="WBParaSite" id="scaffold9490_cov147.g14005"/>
    </source>
</evidence>
<evidence type="ECO:0000313" key="3">
    <source>
        <dbReference type="Proteomes" id="UP000887561"/>
    </source>
</evidence>
<dbReference type="InterPro" id="IPR038717">
    <property type="entry name" value="Tc1-like_DDE_dom"/>
</dbReference>
<evidence type="ECO:0000259" key="2">
    <source>
        <dbReference type="Pfam" id="PF16087"/>
    </source>
</evidence>
<dbReference type="WBParaSite" id="scaffold9490_cov147.g14005">
    <property type="protein sequence ID" value="scaffold9490_cov147.g14005"/>
    <property type="gene ID" value="scaffold9490_cov147.g14005"/>
</dbReference>
<dbReference type="GO" id="GO:0003676">
    <property type="term" value="F:nucleic acid binding"/>
    <property type="evidence" value="ECO:0007669"/>
    <property type="project" value="InterPro"/>
</dbReference>
<dbReference type="Gene3D" id="3.30.420.10">
    <property type="entry name" value="Ribonuclease H-like superfamily/Ribonuclease H"/>
    <property type="match status" value="1"/>
</dbReference>
<sequence>MDYTNEQKAWTVIWYGMTGSPRAVQIEYRKKFGLNSTIPPNRTIYRWWDKFFETNDLNNRKKSQTKWVRTELKIEEVLEKFREDPHASLRSVARQENMPSPRTIGRILKVSVWAALGRKGIVGPVFFHNNVTAASYLQLLRERFLPVIQTWPGFENIIFMQDGAPPHHNAQVHEWLNTHFPLRWMGRSSVNFVAPFSWPPYSPDLTPCDFFLWGWVKSQIYRTPPADLDELQARIQHAFNELPQEIVDRAIGAYVSRLDKCIQNDGRNVELR</sequence>
<dbReference type="InterPro" id="IPR036397">
    <property type="entry name" value="RNaseH_sf"/>
</dbReference>
<proteinExistence type="predicted"/>
<dbReference type="PANTHER" id="PTHR47326">
    <property type="entry name" value="TRANSPOSABLE ELEMENT TC3 TRANSPOSASE-LIKE PROTEIN"/>
    <property type="match status" value="1"/>
</dbReference>
<dbReference type="InterPro" id="IPR032135">
    <property type="entry name" value="DUF4817"/>
</dbReference>
<organism evidence="3 4">
    <name type="scientific">Meloidogyne javanica</name>
    <name type="common">Root-knot nematode worm</name>
    <dbReference type="NCBI Taxonomy" id="6303"/>
    <lineage>
        <taxon>Eukaryota</taxon>
        <taxon>Metazoa</taxon>
        <taxon>Ecdysozoa</taxon>
        <taxon>Nematoda</taxon>
        <taxon>Chromadorea</taxon>
        <taxon>Rhabditida</taxon>
        <taxon>Tylenchina</taxon>
        <taxon>Tylenchomorpha</taxon>
        <taxon>Tylenchoidea</taxon>
        <taxon>Meloidogynidae</taxon>
        <taxon>Meloidogyninae</taxon>
        <taxon>Meloidogyne</taxon>
        <taxon>Meloidogyne incognita group</taxon>
    </lineage>
</organism>
<feature type="domain" description="DUF4817" evidence="2">
    <location>
        <begin position="5"/>
        <end position="54"/>
    </location>
</feature>
<dbReference type="Proteomes" id="UP000887561">
    <property type="component" value="Unplaced"/>
</dbReference>
<dbReference type="PANTHER" id="PTHR47326:SF1">
    <property type="entry name" value="HTH PSQ-TYPE DOMAIN-CONTAINING PROTEIN"/>
    <property type="match status" value="1"/>
</dbReference>
<reference evidence="4" key="1">
    <citation type="submission" date="2022-11" db="UniProtKB">
        <authorList>
            <consortium name="WormBaseParasite"/>
        </authorList>
    </citation>
    <scope>IDENTIFICATION</scope>
</reference>
<feature type="domain" description="Tc1-like transposase DDE" evidence="1">
    <location>
        <begin position="94"/>
        <end position="231"/>
    </location>
</feature>
<keyword evidence="3" id="KW-1185">Reference proteome</keyword>
<dbReference type="Pfam" id="PF13358">
    <property type="entry name" value="DDE_3"/>
    <property type="match status" value="1"/>
</dbReference>
<accession>A0A915NDI6</accession>
<evidence type="ECO:0000259" key="1">
    <source>
        <dbReference type="Pfam" id="PF13358"/>
    </source>
</evidence>
<name>A0A915NDI6_MELJA</name>